<gene>
    <name evidence="1" type="ORF">SAMN05660918_2148</name>
</gene>
<protein>
    <submittedName>
        <fullName evidence="1">Uncharacterized protein</fullName>
    </submittedName>
</protein>
<dbReference type="EMBL" id="FNYA01000005">
    <property type="protein sequence ID" value="SEJ01232.1"/>
    <property type="molecule type" value="Genomic_DNA"/>
</dbReference>
<accession>A0A1H6VLR9</accession>
<dbReference type="RefSeq" id="WP_091312949.1">
    <property type="nucleotide sequence ID" value="NZ_CBCSJU010000006.1"/>
</dbReference>
<dbReference type="AlphaFoldDB" id="A0A1H6VLR9"/>
<sequence length="116" mass="13962">MCCNFTKVKETKNGSLIYMNNCKKFQLSFNNLHFSLDILELEAFKDFLRKVDIGYWEKEYENSVYNKKIPIPTLQKNFIILIDRYELFELLSLLDFDTEKKGFLTFKDFDNNINFN</sequence>
<keyword evidence="2" id="KW-1185">Reference proteome</keyword>
<organism evidence="1 2">
    <name type="scientific">Flavobacterium terrigena</name>
    <dbReference type="NCBI Taxonomy" id="402734"/>
    <lineage>
        <taxon>Bacteria</taxon>
        <taxon>Pseudomonadati</taxon>
        <taxon>Bacteroidota</taxon>
        <taxon>Flavobacteriia</taxon>
        <taxon>Flavobacteriales</taxon>
        <taxon>Flavobacteriaceae</taxon>
        <taxon>Flavobacterium</taxon>
    </lineage>
</organism>
<proteinExistence type="predicted"/>
<dbReference type="Pfam" id="PF20391">
    <property type="entry name" value="DUF6686"/>
    <property type="match status" value="1"/>
</dbReference>
<name>A0A1H6VLR9_9FLAO</name>
<evidence type="ECO:0000313" key="2">
    <source>
        <dbReference type="Proteomes" id="UP000199702"/>
    </source>
</evidence>
<dbReference type="OrthoDB" id="1145224at2"/>
<evidence type="ECO:0000313" key="1">
    <source>
        <dbReference type="EMBL" id="SEJ01232.1"/>
    </source>
</evidence>
<dbReference type="STRING" id="402734.SAMN05660918_2148"/>
<dbReference type="Proteomes" id="UP000199702">
    <property type="component" value="Unassembled WGS sequence"/>
</dbReference>
<dbReference type="InterPro" id="IPR046508">
    <property type="entry name" value="DUF6686"/>
</dbReference>
<reference evidence="2" key="1">
    <citation type="submission" date="2016-10" db="EMBL/GenBank/DDBJ databases">
        <authorList>
            <person name="Varghese N."/>
            <person name="Submissions S."/>
        </authorList>
    </citation>
    <scope>NUCLEOTIDE SEQUENCE [LARGE SCALE GENOMIC DNA]</scope>
    <source>
        <strain evidence="2">DSM 17934</strain>
    </source>
</reference>